<reference evidence="12" key="1">
    <citation type="submission" date="2022-03" db="EMBL/GenBank/DDBJ databases">
        <title>Genomic Encyclopedia of Type Strains, Phase III (KMG-III): the genomes of soil and plant-associated and newly described type strains.</title>
        <authorList>
            <person name="Whitman W."/>
        </authorList>
    </citation>
    <scope>NUCLEOTIDE SEQUENCE</scope>
    <source>
        <strain evidence="12">ANL 6-2</strain>
    </source>
</reference>
<dbReference type="GO" id="GO:0020037">
    <property type="term" value="F:heme binding"/>
    <property type="evidence" value="ECO:0007669"/>
    <property type="project" value="InterPro"/>
</dbReference>
<evidence type="ECO:0000313" key="13">
    <source>
        <dbReference type="Proteomes" id="UP001205843"/>
    </source>
</evidence>
<dbReference type="GO" id="GO:0005886">
    <property type="term" value="C:plasma membrane"/>
    <property type="evidence" value="ECO:0007669"/>
    <property type="project" value="UniProtKB-SubCell"/>
</dbReference>
<feature type="domain" description="Cytochrome c assembly protein" evidence="11">
    <location>
        <begin position="40"/>
        <end position="210"/>
    </location>
</feature>
<comment type="similarity">
    <text evidence="3 9">Belongs to the CcmC/CycZ/HelC family.</text>
</comment>
<gene>
    <name evidence="9" type="primary">ccmC</name>
    <name evidence="12" type="ORF">J2T57_003003</name>
</gene>
<evidence type="ECO:0000256" key="1">
    <source>
        <dbReference type="ARBA" id="ARBA00002442"/>
    </source>
</evidence>
<evidence type="ECO:0000259" key="11">
    <source>
        <dbReference type="Pfam" id="PF01578"/>
    </source>
</evidence>
<comment type="function">
    <text evidence="1 9">Required for the export of heme to the periplasm for the biogenesis of c-type cytochromes.</text>
</comment>
<evidence type="ECO:0000256" key="5">
    <source>
        <dbReference type="ARBA" id="ARBA00022692"/>
    </source>
</evidence>
<dbReference type="InterPro" id="IPR002541">
    <property type="entry name" value="Cyt_c_assembly"/>
</dbReference>
<dbReference type="InterPro" id="IPR003557">
    <property type="entry name" value="Cyt_c_biogenesis_CcmC"/>
</dbReference>
<keyword evidence="9" id="KW-0813">Transport</keyword>
<dbReference type="Proteomes" id="UP001205843">
    <property type="component" value="Unassembled WGS sequence"/>
</dbReference>
<evidence type="ECO:0000256" key="8">
    <source>
        <dbReference type="ARBA" id="ARBA00023136"/>
    </source>
</evidence>
<dbReference type="AlphaFoldDB" id="A0AAE3G691"/>
<feature type="transmembrane region" description="Helical" evidence="9">
    <location>
        <begin position="187"/>
        <end position="207"/>
    </location>
</feature>
<feature type="transmembrane region" description="Helical" evidence="9">
    <location>
        <begin position="155"/>
        <end position="175"/>
    </location>
</feature>
<dbReference type="Pfam" id="PF01578">
    <property type="entry name" value="Cytochrom_C_asm"/>
    <property type="match status" value="1"/>
</dbReference>
<evidence type="ECO:0000256" key="2">
    <source>
        <dbReference type="ARBA" id="ARBA00004141"/>
    </source>
</evidence>
<feature type="transmembrane region" description="Helical" evidence="9">
    <location>
        <begin position="47"/>
        <end position="70"/>
    </location>
</feature>
<evidence type="ECO:0000256" key="10">
    <source>
        <dbReference type="SAM" id="MobiDB-lite"/>
    </source>
</evidence>
<keyword evidence="8 9" id="KW-0472">Membrane</keyword>
<dbReference type="GO" id="GO:0017004">
    <property type="term" value="P:cytochrome complex assembly"/>
    <property type="evidence" value="ECO:0007669"/>
    <property type="project" value="UniProtKB-KW"/>
</dbReference>
<name>A0AAE3G691_9GAMM</name>
<feature type="region of interest" description="Disordered" evidence="10">
    <location>
        <begin position="1"/>
        <end position="20"/>
    </location>
</feature>
<evidence type="ECO:0000256" key="9">
    <source>
        <dbReference type="RuleBase" id="RU364092"/>
    </source>
</evidence>
<proteinExistence type="inferred from homology"/>
<sequence>MAGTHSQIDMQPSISAVDGTNPRRRSRWVWFHRLGSPPTFYALAGRLIPWFTAIFLILTGVGLYLGFFVAPPDYQQGEAYRILYVHAPSAWMSMFIYVVMAVCGAIVLIWRMKLAEIIAVASAPIGAGFTFLCLATGSLWGKPMWGTFWVWDARLTSQLILLFLYFGFMALYAAIEDRRTAARAASLIAVVGVINVPIIHFSVKWWNTLHQGPTVTKLDAPSIDLSMLIPLLIMVLAFQFYYAAAVLVRARHEVLTRERNTSWVRALFGGQQA</sequence>
<evidence type="ECO:0000256" key="3">
    <source>
        <dbReference type="ARBA" id="ARBA00005840"/>
    </source>
</evidence>
<dbReference type="GO" id="GO:0015232">
    <property type="term" value="F:heme transmembrane transporter activity"/>
    <property type="evidence" value="ECO:0007669"/>
    <property type="project" value="InterPro"/>
</dbReference>
<keyword evidence="9" id="KW-1003">Cell membrane</keyword>
<feature type="transmembrane region" description="Helical" evidence="9">
    <location>
        <begin position="117"/>
        <end position="140"/>
    </location>
</feature>
<protein>
    <recommendedName>
        <fullName evidence="4 9">Heme exporter protein C</fullName>
    </recommendedName>
    <alternativeName>
        <fullName evidence="9">Cytochrome c-type biogenesis protein</fullName>
    </alternativeName>
</protein>
<keyword evidence="9" id="KW-0997">Cell inner membrane</keyword>
<comment type="subcellular location">
    <subcellularLocation>
        <location evidence="9">Cell inner membrane</location>
    </subcellularLocation>
    <subcellularLocation>
        <location evidence="2">Membrane</location>
        <topology evidence="2">Multi-pass membrane protein</topology>
    </subcellularLocation>
</comment>
<feature type="compositionally biased region" description="Polar residues" evidence="10">
    <location>
        <begin position="1"/>
        <end position="14"/>
    </location>
</feature>
<accession>A0AAE3G691</accession>
<feature type="transmembrane region" description="Helical" evidence="9">
    <location>
        <begin position="90"/>
        <end position="110"/>
    </location>
</feature>
<keyword evidence="13" id="KW-1185">Reference proteome</keyword>
<dbReference type="EMBL" id="JALJXV010000007">
    <property type="protein sequence ID" value="MCP1675848.1"/>
    <property type="molecule type" value="Genomic_DNA"/>
</dbReference>
<keyword evidence="7 9" id="KW-1133">Transmembrane helix</keyword>
<comment type="caution">
    <text evidence="12">The sequence shown here is derived from an EMBL/GenBank/DDBJ whole genome shotgun (WGS) entry which is preliminary data.</text>
</comment>
<keyword evidence="5 9" id="KW-0812">Transmembrane</keyword>
<dbReference type="NCBIfam" id="TIGR01191">
    <property type="entry name" value="ccmC"/>
    <property type="match status" value="1"/>
</dbReference>
<feature type="transmembrane region" description="Helical" evidence="9">
    <location>
        <begin position="227"/>
        <end position="248"/>
    </location>
</feature>
<organism evidence="12 13">
    <name type="scientific">Natronocella acetinitrilica</name>
    <dbReference type="NCBI Taxonomy" id="414046"/>
    <lineage>
        <taxon>Bacteria</taxon>
        <taxon>Pseudomonadati</taxon>
        <taxon>Pseudomonadota</taxon>
        <taxon>Gammaproteobacteria</taxon>
        <taxon>Chromatiales</taxon>
        <taxon>Ectothiorhodospiraceae</taxon>
        <taxon>Natronocella</taxon>
    </lineage>
</organism>
<dbReference type="PANTHER" id="PTHR30071:SF1">
    <property type="entry name" value="CYTOCHROME B_B6 PROTEIN-RELATED"/>
    <property type="match status" value="1"/>
</dbReference>
<dbReference type="PRINTS" id="PR01386">
    <property type="entry name" value="CCMCBIOGNSIS"/>
</dbReference>
<keyword evidence="6 9" id="KW-0201">Cytochrome c-type biogenesis</keyword>
<dbReference type="InterPro" id="IPR045062">
    <property type="entry name" value="Cyt_c_biogenesis_CcsA/CcmC"/>
</dbReference>
<evidence type="ECO:0000256" key="6">
    <source>
        <dbReference type="ARBA" id="ARBA00022748"/>
    </source>
</evidence>
<evidence type="ECO:0000256" key="7">
    <source>
        <dbReference type="ARBA" id="ARBA00022989"/>
    </source>
</evidence>
<evidence type="ECO:0000313" key="12">
    <source>
        <dbReference type="EMBL" id="MCP1675848.1"/>
    </source>
</evidence>
<evidence type="ECO:0000256" key="4">
    <source>
        <dbReference type="ARBA" id="ARBA00016463"/>
    </source>
</evidence>
<dbReference type="PANTHER" id="PTHR30071">
    <property type="entry name" value="HEME EXPORTER PROTEIN C"/>
    <property type="match status" value="1"/>
</dbReference>